<dbReference type="GO" id="GO:0004721">
    <property type="term" value="F:phosphoprotein phosphatase activity"/>
    <property type="evidence" value="ECO:0007669"/>
    <property type="project" value="InterPro"/>
</dbReference>
<organism evidence="2 3">
    <name type="scientific">Amycolatopsis keratiniphila subsp. keratiniphila</name>
    <dbReference type="NCBI Taxonomy" id="227715"/>
    <lineage>
        <taxon>Bacteria</taxon>
        <taxon>Bacillati</taxon>
        <taxon>Actinomycetota</taxon>
        <taxon>Actinomycetes</taxon>
        <taxon>Pseudonocardiales</taxon>
        <taxon>Pseudonocardiaceae</taxon>
        <taxon>Amycolatopsis</taxon>
        <taxon>Amycolatopsis japonica group</taxon>
    </lineage>
</organism>
<dbReference type="PROSITE" id="PS50056">
    <property type="entry name" value="TYR_PHOSPHATASE_2"/>
    <property type="match status" value="1"/>
</dbReference>
<accession>A0A1W2LJD6</accession>
<protein>
    <recommendedName>
        <fullName evidence="1">Tyrosine specific protein phosphatases domain-containing protein</fullName>
    </recommendedName>
</protein>
<dbReference type="AlphaFoldDB" id="A0A1W2LJD6"/>
<comment type="caution">
    <text evidence="2">The sequence shown here is derived from an EMBL/GenBank/DDBJ whole genome shotgun (WGS) entry which is preliminary data.</text>
</comment>
<name>A0A1W2LJD6_9PSEU</name>
<dbReference type="InterPro" id="IPR026893">
    <property type="entry name" value="Tyr/Ser_Pase_IphP-type"/>
</dbReference>
<dbReference type="SUPFAM" id="SSF52799">
    <property type="entry name" value="(Phosphotyrosine protein) phosphatases II"/>
    <property type="match status" value="1"/>
</dbReference>
<dbReference type="InterPro" id="IPR000387">
    <property type="entry name" value="Tyr_Pase_dom"/>
</dbReference>
<dbReference type="OrthoDB" id="1188001at2"/>
<dbReference type="Proteomes" id="UP000076660">
    <property type="component" value="Unassembled WGS sequence"/>
</dbReference>
<evidence type="ECO:0000313" key="2">
    <source>
        <dbReference type="EMBL" id="ONF62736.1"/>
    </source>
</evidence>
<dbReference type="InterPro" id="IPR016130">
    <property type="entry name" value="Tyr_Pase_AS"/>
</dbReference>
<dbReference type="Pfam" id="PF13350">
    <property type="entry name" value="Y_phosphatase3"/>
    <property type="match status" value="1"/>
</dbReference>
<reference evidence="2 3" key="1">
    <citation type="submission" date="2016-12" db="EMBL/GenBank/DDBJ databases">
        <title>Amycolatopsis keratiniphila subsp. keratiniphila genome sequencing and assembly.</title>
        <authorList>
            <person name="Mayilraj S."/>
            <person name="Kaur N."/>
        </authorList>
    </citation>
    <scope>NUCLEOTIDE SEQUENCE [LARGE SCALE GENOMIC DNA]</scope>
    <source>
        <strain evidence="2 3">DSM 44409</strain>
    </source>
</reference>
<dbReference type="Gene3D" id="3.90.190.10">
    <property type="entry name" value="Protein tyrosine phosphatase superfamily"/>
    <property type="match status" value="1"/>
</dbReference>
<dbReference type="RefSeq" id="WP_063272272.1">
    <property type="nucleotide sequence ID" value="NZ_LQMT02000040.1"/>
</dbReference>
<dbReference type="EMBL" id="LQMT02000040">
    <property type="protein sequence ID" value="ONF62736.1"/>
    <property type="molecule type" value="Genomic_DNA"/>
</dbReference>
<gene>
    <name evidence="2" type="ORF">AVR91_0237250</name>
</gene>
<evidence type="ECO:0000313" key="3">
    <source>
        <dbReference type="Proteomes" id="UP000076660"/>
    </source>
</evidence>
<proteinExistence type="predicted"/>
<dbReference type="PROSITE" id="PS00383">
    <property type="entry name" value="TYR_PHOSPHATASE_1"/>
    <property type="match status" value="1"/>
</dbReference>
<sequence>MTSALTGAFNFRDTGGGPIRRRRLFRSDTLQALTGRDKDLLLDRFGIEGVLDLRSSAETAGEGRAALPGVRYANVPLRTVQSGRSLEATYADHLRLDDNLPVAIEILAVLLARPVVVHCASGKDRTGIVTALALGLAGAPRELIVQDYLRSAYSLPRVIERFRSLRLPEELFRCTESTINALLDSVEDDFGSFAGWARQRGVSDAAVRTLKARLLEPPDLRQPR</sequence>
<feature type="domain" description="Tyrosine specific protein phosphatases" evidence="1">
    <location>
        <begin position="114"/>
        <end position="166"/>
    </location>
</feature>
<dbReference type="InterPro" id="IPR029021">
    <property type="entry name" value="Prot-tyrosine_phosphatase-like"/>
</dbReference>
<evidence type="ECO:0000259" key="1">
    <source>
        <dbReference type="PROSITE" id="PS50056"/>
    </source>
</evidence>